<keyword evidence="2" id="KW-0624">Polysaccharide degradation</keyword>
<dbReference type="GO" id="GO:0016798">
    <property type="term" value="F:hydrolase activity, acting on glycosyl bonds"/>
    <property type="evidence" value="ECO:0007669"/>
    <property type="project" value="UniProtKB-KW"/>
</dbReference>
<dbReference type="GO" id="GO:0004252">
    <property type="term" value="F:serine-type endopeptidase activity"/>
    <property type="evidence" value="ECO:0007669"/>
    <property type="project" value="InterPro"/>
</dbReference>
<evidence type="ECO:0000313" key="4">
    <source>
        <dbReference type="EMBL" id="GIG07404.1"/>
    </source>
</evidence>
<comment type="caution">
    <text evidence="4">The sequence shown here is derived from an EMBL/GenBank/DDBJ whole genome shotgun (WGS) entry which is preliminary data.</text>
</comment>
<organism evidence="4 5">
    <name type="scientific">Catellatospora coxensis</name>
    <dbReference type="NCBI Taxonomy" id="310354"/>
    <lineage>
        <taxon>Bacteria</taxon>
        <taxon>Bacillati</taxon>
        <taxon>Actinomycetota</taxon>
        <taxon>Actinomycetes</taxon>
        <taxon>Micromonosporales</taxon>
        <taxon>Micromonosporaceae</taxon>
        <taxon>Catellatospora</taxon>
    </lineage>
</organism>
<dbReference type="InterPro" id="IPR013783">
    <property type="entry name" value="Ig-like_fold"/>
</dbReference>
<dbReference type="InterPro" id="IPR036116">
    <property type="entry name" value="FN3_sf"/>
</dbReference>
<keyword evidence="2" id="KW-0119">Carbohydrate metabolism</keyword>
<dbReference type="Gene3D" id="2.60.40.10">
    <property type="entry name" value="Immunoglobulins"/>
    <property type="match status" value="1"/>
</dbReference>
<dbReference type="GO" id="GO:0000272">
    <property type="term" value="P:polysaccharide catabolic process"/>
    <property type="evidence" value="ECO:0007669"/>
    <property type="project" value="UniProtKB-KW"/>
</dbReference>
<evidence type="ECO:0000259" key="3">
    <source>
        <dbReference type="PROSITE" id="PS50853"/>
    </source>
</evidence>
<dbReference type="CDD" id="cd00063">
    <property type="entry name" value="FN3"/>
    <property type="match status" value="1"/>
</dbReference>
<sequence>MSKLSAATSYTFTVRARTAGNTSAASAPVTATTGACTSYQGGSYTAAGVSSPAAGTWLLRASDTRSWNFGSLNGWSITL</sequence>
<evidence type="ECO:0000256" key="1">
    <source>
        <dbReference type="ARBA" id="ARBA00023295"/>
    </source>
</evidence>
<dbReference type="Proteomes" id="UP000630887">
    <property type="component" value="Unassembled WGS sequence"/>
</dbReference>
<reference evidence="4 5" key="1">
    <citation type="submission" date="2021-01" db="EMBL/GenBank/DDBJ databases">
        <title>Whole genome shotgun sequence of Catellatospora coxensis NBRC 107359.</title>
        <authorList>
            <person name="Komaki H."/>
            <person name="Tamura T."/>
        </authorList>
    </citation>
    <scope>NUCLEOTIDE SEQUENCE [LARGE SCALE GENOMIC DNA]</scope>
    <source>
        <strain evidence="4 5">NBRC 107359</strain>
    </source>
</reference>
<dbReference type="EMBL" id="BONI01000034">
    <property type="protein sequence ID" value="GIG07404.1"/>
    <property type="molecule type" value="Genomic_DNA"/>
</dbReference>
<proteinExistence type="predicted"/>
<evidence type="ECO:0000256" key="2">
    <source>
        <dbReference type="ARBA" id="ARBA00023326"/>
    </source>
</evidence>
<dbReference type="InterPro" id="IPR003961">
    <property type="entry name" value="FN3_dom"/>
</dbReference>
<keyword evidence="1" id="KW-0378">Hydrolase</keyword>
<protein>
    <recommendedName>
        <fullName evidence="3">Fibronectin type-III domain-containing protein</fullName>
    </recommendedName>
</protein>
<evidence type="ECO:0000313" key="5">
    <source>
        <dbReference type="Proteomes" id="UP000630887"/>
    </source>
</evidence>
<feature type="domain" description="Fibronectin type-III" evidence="3">
    <location>
        <begin position="1"/>
        <end position="36"/>
    </location>
</feature>
<accession>A0A8J3L1N2</accession>
<dbReference type="PROSITE" id="PS50853">
    <property type="entry name" value="FN3"/>
    <property type="match status" value="1"/>
</dbReference>
<dbReference type="GO" id="GO:0006508">
    <property type="term" value="P:proteolysis"/>
    <property type="evidence" value="ECO:0007669"/>
    <property type="project" value="UniProtKB-KW"/>
</dbReference>
<dbReference type="SUPFAM" id="SSF49265">
    <property type="entry name" value="Fibronectin type III"/>
    <property type="match status" value="1"/>
</dbReference>
<dbReference type="AlphaFoldDB" id="A0A8J3L1N2"/>
<dbReference type="RefSeq" id="WP_203693750.1">
    <property type="nucleotide sequence ID" value="NZ_BAAALC010000012.1"/>
</dbReference>
<name>A0A8J3L1N2_9ACTN</name>
<keyword evidence="1" id="KW-0326">Glycosidase</keyword>
<keyword evidence="5" id="KW-1185">Reference proteome</keyword>
<gene>
    <name evidence="4" type="ORF">Cco03nite_41040</name>
</gene>